<evidence type="ECO:0000313" key="10">
    <source>
        <dbReference type="EMBL" id="NWV31199.1"/>
    </source>
</evidence>
<dbReference type="PANTHER" id="PTHR41694:SF4">
    <property type="entry name" value="ENDOGENOUS RETROVIRUS GROUP K MEMBER 10 POL PROTEIN-RELATED"/>
    <property type="match status" value="1"/>
</dbReference>
<evidence type="ECO:0000256" key="1">
    <source>
        <dbReference type="ARBA" id="ARBA00022679"/>
    </source>
</evidence>
<keyword evidence="6" id="KW-0862">Zinc</keyword>
<proteinExistence type="predicted"/>
<name>A0A7K6DW52_9PASS</name>
<dbReference type="PROSITE" id="PS50994">
    <property type="entry name" value="INTEGRASE"/>
    <property type="match status" value="1"/>
</dbReference>
<evidence type="ECO:0000256" key="6">
    <source>
        <dbReference type="ARBA" id="ARBA00022833"/>
    </source>
</evidence>
<dbReference type="GO" id="GO:0016787">
    <property type="term" value="F:hydrolase activity"/>
    <property type="evidence" value="ECO:0007669"/>
    <property type="project" value="UniProtKB-KW"/>
</dbReference>
<dbReference type="Proteomes" id="UP000575029">
    <property type="component" value="Unassembled WGS sequence"/>
</dbReference>
<organism evidence="10 11">
    <name type="scientific">Grantiella picta</name>
    <dbReference type="NCBI Taxonomy" id="266360"/>
    <lineage>
        <taxon>Eukaryota</taxon>
        <taxon>Metazoa</taxon>
        <taxon>Chordata</taxon>
        <taxon>Craniata</taxon>
        <taxon>Vertebrata</taxon>
        <taxon>Euteleostomi</taxon>
        <taxon>Archelosauria</taxon>
        <taxon>Archosauria</taxon>
        <taxon>Dinosauria</taxon>
        <taxon>Saurischia</taxon>
        <taxon>Theropoda</taxon>
        <taxon>Coelurosauria</taxon>
        <taxon>Aves</taxon>
        <taxon>Neognathae</taxon>
        <taxon>Neoaves</taxon>
        <taxon>Telluraves</taxon>
        <taxon>Australaves</taxon>
        <taxon>Passeriformes</taxon>
        <taxon>Meliphagoidea</taxon>
        <taxon>Meliphagidae</taxon>
        <taxon>Grantiella</taxon>
    </lineage>
</organism>
<evidence type="ECO:0000256" key="2">
    <source>
        <dbReference type="ARBA" id="ARBA00022695"/>
    </source>
</evidence>
<reference evidence="10 11" key="1">
    <citation type="submission" date="2019-09" db="EMBL/GenBank/DDBJ databases">
        <title>Bird 10,000 Genomes (B10K) Project - Family phase.</title>
        <authorList>
            <person name="Zhang G."/>
        </authorList>
    </citation>
    <scope>NUCLEOTIDE SEQUENCE [LARGE SCALE GENOMIC DNA]</scope>
    <source>
        <strain evidence="10">B10K-DU-029-50</strain>
        <tissue evidence="10">Heart</tissue>
    </source>
</reference>
<gene>
    <name evidence="10" type="primary">Ervk19_0</name>
    <name evidence="10" type="ORF">GRAPIC_R16062</name>
</gene>
<dbReference type="EMBL" id="VZRM01000617">
    <property type="protein sequence ID" value="NWV31199.1"/>
    <property type="molecule type" value="Genomic_DNA"/>
</dbReference>
<dbReference type="InterPro" id="IPR036397">
    <property type="entry name" value="RNaseH_sf"/>
</dbReference>
<dbReference type="InterPro" id="IPR012337">
    <property type="entry name" value="RNaseH-like_sf"/>
</dbReference>
<keyword evidence="7" id="KW-0695">RNA-directed DNA polymerase</keyword>
<dbReference type="Gene3D" id="3.30.420.10">
    <property type="entry name" value="Ribonuclease H-like superfamily/Ribonuclease H"/>
    <property type="match status" value="1"/>
</dbReference>
<sequence length="98" mass="10932">ISHVMGIPHSPTGQAIIERAHRTLKTTLERQRGGDEVTTPQMRLSKALFTINFLNGSGNEPLPPVFKHFTNDKRGKLKIQPPVLIRDPESLKVQGPFP</sequence>
<accession>A0A7K6DW52</accession>
<feature type="domain" description="Integrase catalytic" evidence="9">
    <location>
        <begin position="1"/>
        <end position="72"/>
    </location>
</feature>
<evidence type="ECO:0000256" key="4">
    <source>
        <dbReference type="ARBA" id="ARBA00022759"/>
    </source>
</evidence>
<evidence type="ECO:0000256" key="7">
    <source>
        <dbReference type="ARBA" id="ARBA00022918"/>
    </source>
</evidence>
<dbReference type="SUPFAM" id="SSF53098">
    <property type="entry name" value="Ribonuclease H-like"/>
    <property type="match status" value="1"/>
</dbReference>
<evidence type="ECO:0000313" key="11">
    <source>
        <dbReference type="Proteomes" id="UP000575029"/>
    </source>
</evidence>
<keyword evidence="3" id="KW-0540">Nuclease</keyword>
<evidence type="ECO:0000256" key="5">
    <source>
        <dbReference type="ARBA" id="ARBA00022801"/>
    </source>
</evidence>
<evidence type="ECO:0000259" key="9">
    <source>
        <dbReference type="PROSITE" id="PS50994"/>
    </source>
</evidence>
<feature type="non-terminal residue" evidence="10">
    <location>
        <position position="1"/>
    </location>
</feature>
<dbReference type="GO" id="GO:0035613">
    <property type="term" value="F:RNA stem-loop binding"/>
    <property type="evidence" value="ECO:0007669"/>
    <property type="project" value="TreeGrafter"/>
</dbReference>
<dbReference type="GO" id="GO:0015074">
    <property type="term" value="P:DNA integration"/>
    <property type="evidence" value="ECO:0007669"/>
    <property type="project" value="InterPro"/>
</dbReference>
<feature type="non-terminal residue" evidence="10">
    <location>
        <position position="98"/>
    </location>
</feature>
<evidence type="ECO:0000256" key="3">
    <source>
        <dbReference type="ARBA" id="ARBA00022722"/>
    </source>
</evidence>
<evidence type="ECO:0000256" key="8">
    <source>
        <dbReference type="ARBA" id="ARBA00023268"/>
    </source>
</evidence>
<keyword evidence="8" id="KW-0511">Multifunctional enzyme</keyword>
<protein>
    <submittedName>
        <fullName evidence="10">POK19 protein</fullName>
    </submittedName>
</protein>
<keyword evidence="11" id="KW-1185">Reference proteome</keyword>
<dbReference type="InterPro" id="IPR001584">
    <property type="entry name" value="Integrase_cat-core"/>
</dbReference>
<dbReference type="GO" id="GO:0004519">
    <property type="term" value="F:endonuclease activity"/>
    <property type="evidence" value="ECO:0007669"/>
    <property type="project" value="UniProtKB-KW"/>
</dbReference>
<dbReference type="AlphaFoldDB" id="A0A7K6DW52"/>
<keyword evidence="2" id="KW-0548">Nucleotidyltransferase</keyword>
<keyword evidence="1" id="KW-0808">Transferase</keyword>
<dbReference type="GO" id="GO:0003964">
    <property type="term" value="F:RNA-directed DNA polymerase activity"/>
    <property type="evidence" value="ECO:0007669"/>
    <property type="project" value="UniProtKB-KW"/>
</dbReference>
<comment type="caution">
    <text evidence="10">The sequence shown here is derived from an EMBL/GenBank/DDBJ whole genome shotgun (WGS) entry which is preliminary data.</text>
</comment>
<keyword evidence="4" id="KW-0255">Endonuclease</keyword>
<dbReference type="PANTHER" id="PTHR41694">
    <property type="entry name" value="ENDOGENOUS RETROVIRUS GROUP K MEMBER POL PROTEIN"/>
    <property type="match status" value="1"/>
</dbReference>
<keyword evidence="5" id="KW-0378">Hydrolase</keyword>